<keyword evidence="2" id="KW-0413">Isomerase</keyword>
<accession>A0A6J4H1Y6</accession>
<gene>
    <name evidence="2" type="ORF">AVDCRST_MAG20-33</name>
</gene>
<feature type="compositionally biased region" description="Basic residues" evidence="1">
    <location>
        <begin position="1"/>
        <end position="10"/>
    </location>
</feature>
<dbReference type="EC" id="5.2.1.8" evidence="2"/>
<feature type="compositionally biased region" description="Basic and acidic residues" evidence="1">
    <location>
        <begin position="157"/>
        <end position="185"/>
    </location>
</feature>
<protein>
    <submittedName>
        <fullName evidence="2">Peptidyl-prolyl cis-trans isomerase</fullName>
        <ecNumber evidence="2">5.2.1.8</ecNumber>
    </submittedName>
</protein>
<evidence type="ECO:0000313" key="2">
    <source>
        <dbReference type="EMBL" id="CAA9210902.1"/>
    </source>
</evidence>
<evidence type="ECO:0000256" key="1">
    <source>
        <dbReference type="SAM" id="MobiDB-lite"/>
    </source>
</evidence>
<dbReference type="EMBL" id="CADCSY010000006">
    <property type="protein sequence ID" value="CAA9210902.1"/>
    <property type="molecule type" value="Genomic_DNA"/>
</dbReference>
<feature type="compositionally biased region" description="Basic and acidic residues" evidence="1">
    <location>
        <begin position="26"/>
        <end position="59"/>
    </location>
</feature>
<reference evidence="2" key="1">
    <citation type="submission" date="2020-02" db="EMBL/GenBank/DDBJ databases">
        <authorList>
            <person name="Meier V. D."/>
        </authorList>
    </citation>
    <scope>NUCLEOTIDE SEQUENCE</scope>
    <source>
        <strain evidence="2">AVDCRST_MAG20</strain>
    </source>
</reference>
<feature type="non-terminal residue" evidence="2">
    <location>
        <position position="1"/>
    </location>
</feature>
<dbReference type="AlphaFoldDB" id="A0A6J4H1Y6"/>
<feature type="compositionally biased region" description="Basic and acidic residues" evidence="1">
    <location>
        <begin position="116"/>
        <end position="126"/>
    </location>
</feature>
<feature type="compositionally biased region" description="Basic residues" evidence="1">
    <location>
        <begin position="92"/>
        <end position="103"/>
    </location>
</feature>
<dbReference type="GO" id="GO:0003755">
    <property type="term" value="F:peptidyl-prolyl cis-trans isomerase activity"/>
    <property type="evidence" value="ECO:0007669"/>
    <property type="project" value="UniProtKB-EC"/>
</dbReference>
<organism evidence="2">
    <name type="scientific">uncultured Acidimicrobiales bacterium</name>
    <dbReference type="NCBI Taxonomy" id="310071"/>
    <lineage>
        <taxon>Bacteria</taxon>
        <taxon>Bacillati</taxon>
        <taxon>Actinomycetota</taxon>
        <taxon>Acidimicrobiia</taxon>
        <taxon>Acidimicrobiales</taxon>
        <taxon>environmental samples</taxon>
    </lineage>
</organism>
<proteinExistence type="predicted"/>
<feature type="region of interest" description="Disordered" evidence="1">
    <location>
        <begin position="1"/>
        <end position="185"/>
    </location>
</feature>
<sequence>AHRVPRRRRIQSPQGQVRRAAPHVHRPVEALHRRDGHVDGDDRDRARRRGGAEHGEQLRHVGPLPLLRRRHLPPDHQGVHVPGRRPGGLRPGRSRLQVRRRAPGPRPLRGRLPGDGQRRPEHERQPVLHRLGAFGRRSPAAVLAVRQGGEGPRGRRRDGGRAHLGRRPPEDRRGDPVGDDHRVRL</sequence>
<name>A0A6J4H1Y6_9ACTN</name>
<feature type="non-terminal residue" evidence="2">
    <location>
        <position position="185"/>
    </location>
</feature>